<dbReference type="InterPro" id="IPR050490">
    <property type="entry name" value="Bact_solute-bd_prot1"/>
</dbReference>
<evidence type="ECO:0000313" key="6">
    <source>
        <dbReference type="EMBL" id="PWJ48313.1"/>
    </source>
</evidence>
<keyword evidence="7" id="KW-1185">Reference proteome</keyword>
<dbReference type="AlphaFoldDB" id="A0A315ZT25"/>
<feature type="region of interest" description="Disordered" evidence="5">
    <location>
        <begin position="1"/>
        <end position="20"/>
    </location>
</feature>
<accession>A0A315ZT25</accession>
<dbReference type="GO" id="GO:0030313">
    <property type="term" value="C:cell envelope"/>
    <property type="evidence" value="ECO:0007669"/>
    <property type="project" value="UniProtKB-SubCell"/>
</dbReference>
<dbReference type="SUPFAM" id="SSF53850">
    <property type="entry name" value="Periplasmic binding protein-like II"/>
    <property type="match status" value="1"/>
</dbReference>
<name>A0A315ZT25_9ACTN</name>
<sequence>MGAVPLETSVTNHPGRRTTSPTALAASLAALQPTRRAVLRSGLLVGLSGAAGCSIADDPATSSGTSAAATTVTVRIWDDTVQPGYEKSFSAFTQANPDISVAVELVPWASYWDRLPVDVAGGTLPDILWINSSNYDNYVEAGTFENISKALPDALAGFQQSVVQQFTRDGALWGVPQLSDAIALFVNTDLASAAGVDASDLVWNPAGTGDTLLPAAKALTTLGGARPQYGFNAAFDLQAIYYNFVGSNGGRWQADDASYVFGDDPKSVEAIQYVVDLINRHKVAPSAADTNANGDFSRDQFTQGNLALFQSGTYNLRNVADGLTAKWAVAPALTGPAGRVTVTNGIVAVANAKSPRREAALEVLRWLASPEGALFIGAEGAAFPAVTAAQQTYLDYWKQQGVDVSPFLDAAAGETIRAPFGRRAQIGGQAAQPFLREVIAGRLAVADGMRQAQDAANTAIAG</sequence>
<evidence type="ECO:0000256" key="5">
    <source>
        <dbReference type="SAM" id="MobiDB-lite"/>
    </source>
</evidence>
<organism evidence="6 7">
    <name type="scientific">Quadrisphaera granulorum</name>
    <dbReference type="NCBI Taxonomy" id="317664"/>
    <lineage>
        <taxon>Bacteria</taxon>
        <taxon>Bacillati</taxon>
        <taxon>Actinomycetota</taxon>
        <taxon>Actinomycetes</taxon>
        <taxon>Kineosporiales</taxon>
        <taxon>Kineosporiaceae</taxon>
        <taxon>Quadrisphaera</taxon>
    </lineage>
</organism>
<dbReference type="InterPro" id="IPR006059">
    <property type="entry name" value="SBP"/>
</dbReference>
<comment type="caution">
    <text evidence="6">The sequence shown here is derived from an EMBL/GenBank/DDBJ whole genome shotgun (WGS) entry which is preliminary data.</text>
</comment>
<dbReference type="OrthoDB" id="1650177at2"/>
<dbReference type="CDD" id="cd13585">
    <property type="entry name" value="PBP2_TMBP_like"/>
    <property type="match status" value="1"/>
</dbReference>
<keyword evidence="3" id="KW-0813">Transport</keyword>
<dbReference type="Proteomes" id="UP000245469">
    <property type="component" value="Unassembled WGS sequence"/>
</dbReference>
<dbReference type="PANTHER" id="PTHR43649">
    <property type="entry name" value="ARABINOSE-BINDING PROTEIN-RELATED"/>
    <property type="match status" value="1"/>
</dbReference>
<evidence type="ECO:0000256" key="3">
    <source>
        <dbReference type="ARBA" id="ARBA00022448"/>
    </source>
</evidence>
<reference evidence="6 7" key="1">
    <citation type="submission" date="2018-03" db="EMBL/GenBank/DDBJ databases">
        <title>Genomic Encyclopedia of Archaeal and Bacterial Type Strains, Phase II (KMG-II): from individual species to whole genera.</title>
        <authorList>
            <person name="Goeker M."/>
        </authorList>
    </citation>
    <scope>NUCLEOTIDE SEQUENCE [LARGE SCALE GENOMIC DNA]</scope>
    <source>
        <strain evidence="6 7">DSM 44889</strain>
    </source>
</reference>
<dbReference type="EMBL" id="QGDQ01000031">
    <property type="protein sequence ID" value="PWJ48313.1"/>
    <property type="molecule type" value="Genomic_DNA"/>
</dbReference>
<protein>
    <submittedName>
        <fullName evidence="6">Carbohydrate ABC transporter substrate-binding protein (CUT1 family)</fullName>
    </submittedName>
</protein>
<dbReference type="PANTHER" id="PTHR43649:SF31">
    <property type="entry name" value="SN-GLYCEROL-3-PHOSPHATE-BINDING PERIPLASMIC PROTEIN UGPB"/>
    <property type="match status" value="1"/>
</dbReference>
<keyword evidence="4" id="KW-0732">Signal</keyword>
<evidence type="ECO:0000313" key="7">
    <source>
        <dbReference type="Proteomes" id="UP000245469"/>
    </source>
</evidence>
<dbReference type="Gene3D" id="3.40.190.10">
    <property type="entry name" value="Periplasmic binding protein-like II"/>
    <property type="match status" value="1"/>
</dbReference>
<gene>
    <name evidence="6" type="ORF">BXY45_13138</name>
</gene>
<comment type="subcellular location">
    <subcellularLocation>
        <location evidence="1">Cell envelope</location>
    </subcellularLocation>
</comment>
<evidence type="ECO:0000256" key="1">
    <source>
        <dbReference type="ARBA" id="ARBA00004196"/>
    </source>
</evidence>
<comment type="similarity">
    <text evidence="2">Belongs to the bacterial solute-binding protein 1 family.</text>
</comment>
<evidence type="ECO:0000256" key="4">
    <source>
        <dbReference type="ARBA" id="ARBA00022729"/>
    </source>
</evidence>
<evidence type="ECO:0000256" key="2">
    <source>
        <dbReference type="ARBA" id="ARBA00008520"/>
    </source>
</evidence>
<dbReference type="Pfam" id="PF01547">
    <property type="entry name" value="SBP_bac_1"/>
    <property type="match status" value="1"/>
</dbReference>
<proteinExistence type="inferred from homology"/>